<protein>
    <submittedName>
        <fullName evidence="2">Unannotated protein</fullName>
    </submittedName>
</protein>
<feature type="region of interest" description="Disordered" evidence="1">
    <location>
        <begin position="1"/>
        <end position="23"/>
    </location>
</feature>
<dbReference type="EMBL" id="CAEMXZ010000145">
    <property type="protein sequence ID" value="CAB4324426.1"/>
    <property type="molecule type" value="Genomic_DNA"/>
</dbReference>
<gene>
    <name evidence="2" type="ORF">UFOPK1392_02196</name>
</gene>
<evidence type="ECO:0000256" key="1">
    <source>
        <dbReference type="SAM" id="MobiDB-lite"/>
    </source>
</evidence>
<proteinExistence type="predicted"/>
<accession>A0A6J5YI58</accession>
<name>A0A6J5YI58_9ZZZZ</name>
<sequence length="167" mass="18131">MSSVREIPTAHTPPGGYGTEMPPPVLADCTDPLVAGAPDLRGTWRVIEAESDGAALPDDHPVRSHFERIEQAGDRVVVTGGGVVHDMVADGTNENGLDDVMVHDFTTPLVVAASYEDGVLVMRPRDLPGVEVKRWLDGDHLMWSYHTLFTTRMERIDEPNSGTSSSQ</sequence>
<reference evidence="2" key="1">
    <citation type="submission" date="2020-05" db="EMBL/GenBank/DDBJ databases">
        <authorList>
            <person name="Chiriac C."/>
            <person name="Salcher M."/>
            <person name="Ghai R."/>
            <person name="Kavagutti S V."/>
        </authorList>
    </citation>
    <scope>NUCLEOTIDE SEQUENCE</scope>
</reference>
<dbReference type="AlphaFoldDB" id="A0A6J5YI58"/>
<organism evidence="2">
    <name type="scientific">freshwater metagenome</name>
    <dbReference type="NCBI Taxonomy" id="449393"/>
    <lineage>
        <taxon>unclassified sequences</taxon>
        <taxon>metagenomes</taxon>
        <taxon>ecological metagenomes</taxon>
    </lineage>
</organism>
<evidence type="ECO:0000313" key="2">
    <source>
        <dbReference type="EMBL" id="CAB4324426.1"/>
    </source>
</evidence>